<accession>A0ABT9RIX1</accession>
<dbReference type="InterPro" id="IPR015057">
    <property type="entry name" value="Rv2632c-like"/>
</dbReference>
<organism evidence="1 2">
    <name type="scientific">Streptosporangium brasiliense</name>
    <dbReference type="NCBI Taxonomy" id="47480"/>
    <lineage>
        <taxon>Bacteria</taxon>
        <taxon>Bacillati</taxon>
        <taxon>Actinomycetota</taxon>
        <taxon>Actinomycetes</taxon>
        <taxon>Streptosporangiales</taxon>
        <taxon>Streptosporangiaceae</taxon>
        <taxon>Streptosporangium</taxon>
    </lineage>
</organism>
<dbReference type="InterPro" id="IPR038070">
    <property type="entry name" value="Rv2632c-like_sf"/>
</dbReference>
<proteinExistence type="predicted"/>
<dbReference type="RefSeq" id="WP_306870933.1">
    <property type="nucleotide sequence ID" value="NZ_JAUSRB010000002.1"/>
</dbReference>
<keyword evidence="2" id="KW-1185">Reference proteome</keyword>
<gene>
    <name evidence="1" type="ORF">J2S55_007531</name>
</gene>
<dbReference type="Proteomes" id="UP001230426">
    <property type="component" value="Unassembled WGS sequence"/>
</dbReference>
<dbReference type="Gene3D" id="3.30.160.240">
    <property type="entry name" value="Rv1738"/>
    <property type="match status" value="1"/>
</dbReference>
<dbReference type="SUPFAM" id="SSF143212">
    <property type="entry name" value="Rv2632c-like"/>
    <property type="match status" value="1"/>
</dbReference>
<name>A0ABT9RIX1_9ACTN</name>
<evidence type="ECO:0008006" key="3">
    <source>
        <dbReference type="Google" id="ProtNLM"/>
    </source>
</evidence>
<sequence>MEAKQWTVQVYITEEGDDTSARAVLSTRDKTHITGVGHARRNPVDQSAPEIGDELAAARALIDLGNRLLIVTSEDIVQFTGPTSW</sequence>
<protein>
    <recommendedName>
        <fullName evidence="3">DUF1876 domain-containing protein</fullName>
    </recommendedName>
</protein>
<evidence type="ECO:0000313" key="1">
    <source>
        <dbReference type="EMBL" id="MDP9868265.1"/>
    </source>
</evidence>
<reference evidence="1 2" key="1">
    <citation type="submission" date="2023-07" db="EMBL/GenBank/DDBJ databases">
        <title>Sequencing the genomes of 1000 actinobacteria strains.</title>
        <authorList>
            <person name="Klenk H.-P."/>
        </authorList>
    </citation>
    <scope>NUCLEOTIDE SEQUENCE [LARGE SCALE GENOMIC DNA]</scope>
    <source>
        <strain evidence="1 2">DSM 44109</strain>
    </source>
</reference>
<evidence type="ECO:0000313" key="2">
    <source>
        <dbReference type="Proteomes" id="UP001230426"/>
    </source>
</evidence>
<dbReference type="Pfam" id="PF08962">
    <property type="entry name" value="Rv2632c-like"/>
    <property type="match status" value="1"/>
</dbReference>
<dbReference type="EMBL" id="JAUSRB010000002">
    <property type="protein sequence ID" value="MDP9868265.1"/>
    <property type="molecule type" value="Genomic_DNA"/>
</dbReference>
<comment type="caution">
    <text evidence="1">The sequence shown here is derived from an EMBL/GenBank/DDBJ whole genome shotgun (WGS) entry which is preliminary data.</text>
</comment>